<evidence type="ECO:0000313" key="3">
    <source>
        <dbReference type="EnsemblMetazoa" id="BGLB027264-PA"/>
    </source>
</evidence>
<dbReference type="OrthoDB" id="6077329at2759"/>
<evidence type="ECO:0000256" key="1">
    <source>
        <dbReference type="SAM" id="MobiDB-lite"/>
    </source>
</evidence>
<feature type="compositionally biased region" description="Polar residues" evidence="1">
    <location>
        <begin position="303"/>
        <end position="313"/>
    </location>
</feature>
<feature type="transmembrane region" description="Helical" evidence="2">
    <location>
        <begin position="9"/>
        <end position="35"/>
    </location>
</feature>
<keyword evidence="2" id="KW-0812">Transmembrane</keyword>
<dbReference type="EnsemblMetazoa" id="BGLB027264-RA">
    <property type="protein sequence ID" value="BGLB027264-PA"/>
    <property type="gene ID" value="BGLB027264"/>
</dbReference>
<keyword evidence="2" id="KW-1133">Transmembrane helix</keyword>
<dbReference type="Gene3D" id="1.20.140.150">
    <property type="match status" value="1"/>
</dbReference>
<accession>A0A2C9L5Q8</accession>
<keyword evidence="2" id="KW-0472">Membrane</keyword>
<dbReference type="KEGG" id="bgt:106050893"/>
<dbReference type="VEuPathDB" id="VectorBase:BGLAX_035284"/>
<name>A0A2C9L5Q8_BIOGL</name>
<reference evidence="3" key="1">
    <citation type="submission" date="2020-05" db="UniProtKB">
        <authorList>
            <consortium name="EnsemblMetazoa"/>
        </authorList>
    </citation>
    <scope>IDENTIFICATION</scope>
    <source>
        <strain evidence="3">BB02</strain>
    </source>
</reference>
<dbReference type="Proteomes" id="UP000076420">
    <property type="component" value="Unassembled WGS sequence"/>
</dbReference>
<dbReference type="VEuPathDB" id="VectorBase:BGLB027264"/>
<organism evidence="3 4">
    <name type="scientific">Biomphalaria glabrata</name>
    <name type="common">Bloodfluke planorb</name>
    <name type="synonym">Freshwater snail</name>
    <dbReference type="NCBI Taxonomy" id="6526"/>
    <lineage>
        <taxon>Eukaryota</taxon>
        <taxon>Metazoa</taxon>
        <taxon>Spiralia</taxon>
        <taxon>Lophotrochozoa</taxon>
        <taxon>Mollusca</taxon>
        <taxon>Gastropoda</taxon>
        <taxon>Heterobranchia</taxon>
        <taxon>Euthyneura</taxon>
        <taxon>Panpulmonata</taxon>
        <taxon>Hygrophila</taxon>
        <taxon>Lymnaeoidea</taxon>
        <taxon>Planorbidae</taxon>
        <taxon>Biomphalaria</taxon>
    </lineage>
</organism>
<protein>
    <recommendedName>
        <fullName evidence="5">Claudin</fullName>
    </recommendedName>
</protein>
<evidence type="ECO:0008006" key="5">
    <source>
        <dbReference type="Google" id="ProtNLM"/>
    </source>
</evidence>
<proteinExistence type="predicted"/>
<feature type="transmembrane region" description="Helical" evidence="2">
    <location>
        <begin position="83"/>
        <end position="101"/>
    </location>
</feature>
<sequence>MAKWSERSVIYRVTLLFNYFIFLVYGLAFAIPTWWGIRKFQGLWVACSGTDSGIDSGIDTSIMTDCNVNAFGSDYAWMDGVRGVWIGGMACYVLAVLHSLIENCCTKEGSRDYGVTGILTLLAGACGAAGVITVAVEVETNVVQGEYFWGFMLACITSGLALIMALVLLITCNIVSGDKTKARTADYVFNRTAAPYTQEFTNQGYTREDLPLSNGVTHHFTPNPNPNPYTMYPTAPYSTNSLQYQSNGKKYPGNGYDMSRPNQRHSLAESADLSNGYTPELLHAEQTLTRNLQGPNGAGLTRNDYQMNGSRPY</sequence>
<gene>
    <name evidence="3" type="primary">106050893</name>
</gene>
<feature type="transmembrane region" description="Helical" evidence="2">
    <location>
        <begin position="113"/>
        <end position="136"/>
    </location>
</feature>
<feature type="region of interest" description="Disordered" evidence="1">
    <location>
        <begin position="291"/>
        <end position="313"/>
    </location>
</feature>
<dbReference type="AlphaFoldDB" id="A0A2C9L5Q8"/>
<evidence type="ECO:0000313" key="4">
    <source>
        <dbReference type="Proteomes" id="UP000076420"/>
    </source>
</evidence>
<evidence type="ECO:0000256" key="2">
    <source>
        <dbReference type="SAM" id="Phobius"/>
    </source>
</evidence>
<feature type="transmembrane region" description="Helical" evidence="2">
    <location>
        <begin position="148"/>
        <end position="175"/>
    </location>
</feature>